<dbReference type="Proteomes" id="UP000269945">
    <property type="component" value="Unassembled WGS sequence"/>
</dbReference>
<feature type="non-terminal residue" evidence="1">
    <location>
        <position position="101"/>
    </location>
</feature>
<organism evidence="1 2">
    <name type="scientific">Gulo gulo</name>
    <name type="common">Wolverine</name>
    <name type="synonym">Gluton</name>
    <dbReference type="NCBI Taxonomy" id="48420"/>
    <lineage>
        <taxon>Eukaryota</taxon>
        <taxon>Metazoa</taxon>
        <taxon>Chordata</taxon>
        <taxon>Craniata</taxon>
        <taxon>Vertebrata</taxon>
        <taxon>Euteleostomi</taxon>
        <taxon>Mammalia</taxon>
        <taxon>Eutheria</taxon>
        <taxon>Laurasiatheria</taxon>
        <taxon>Carnivora</taxon>
        <taxon>Caniformia</taxon>
        <taxon>Musteloidea</taxon>
        <taxon>Mustelidae</taxon>
        <taxon>Guloninae</taxon>
        <taxon>Gulo</taxon>
    </lineage>
</organism>
<feature type="non-terminal residue" evidence="1">
    <location>
        <position position="1"/>
    </location>
</feature>
<proteinExistence type="predicted"/>
<dbReference type="EMBL" id="CYRY02002276">
    <property type="protein sequence ID" value="VCW66945.1"/>
    <property type="molecule type" value="Genomic_DNA"/>
</dbReference>
<name>A0A9X9LFI2_GULGU</name>
<comment type="caution">
    <text evidence="1">The sequence shown here is derived from an EMBL/GenBank/DDBJ whole genome shotgun (WGS) entry which is preliminary data.</text>
</comment>
<protein>
    <submittedName>
        <fullName evidence="1">Uncharacterized protein</fullName>
    </submittedName>
</protein>
<sequence>HVPRAPHTPQGRLGAFHCSLPLPAKCQPRKTPAHPQGFTRTHAQLTVALPLSALHGIPSRNTTDPQPAGSLHLLCSGWCQRCGRLLPVCNSAPHPREYHQS</sequence>
<dbReference type="AlphaFoldDB" id="A0A9X9LFI2"/>
<evidence type="ECO:0000313" key="1">
    <source>
        <dbReference type="EMBL" id="VCW66945.1"/>
    </source>
</evidence>
<accession>A0A9X9LFI2</accession>
<gene>
    <name evidence="1" type="ORF">BN2614_LOCUS1</name>
</gene>
<reference evidence="1 2" key="1">
    <citation type="submission" date="2018-10" db="EMBL/GenBank/DDBJ databases">
        <authorList>
            <person name="Ekblom R."/>
            <person name="Jareborg N."/>
        </authorList>
    </citation>
    <scope>NUCLEOTIDE SEQUENCE [LARGE SCALE GENOMIC DNA]</scope>
    <source>
        <tissue evidence="1">Muscle</tissue>
    </source>
</reference>
<evidence type="ECO:0000313" key="2">
    <source>
        <dbReference type="Proteomes" id="UP000269945"/>
    </source>
</evidence>
<keyword evidence="2" id="KW-1185">Reference proteome</keyword>